<gene>
    <name evidence="1" type="ORF">GEAMG1_2291</name>
</gene>
<sequence length="105" mass="11152">MKRVVAVTPADADNGFACCGAVQLAAEPGQVAELLQQALAASDGGVVILDERLVEEVGEEMLHALEQRWSGVLVVLPAPLGTAAAEDYALRLIRRAVGYQVKVRR</sequence>
<dbReference type="RefSeq" id="WP_305732903.1">
    <property type="nucleotide sequence ID" value="NZ_OW150024.1"/>
</dbReference>
<keyword evidence="2" id="KW-1185">Reference proteome</keyword>
<organism evidence="1 2">
    <name type="scientific">Trichlorobacter ammonificans</name>
    <dbReference type="NCBI Taxonomy" id="2916410"/>
    <lineage>
        <taxon>Bacteria</taxon>
        <taxon>Pseudomonadati</taxon>
        <taxon>Thermodesulfobacteriota</taxon>
        <taxon>Desulfuromonadia</taxon>
        <taxon>Geobacterales</taxon>
        <taxon>Geobacteraceae</taxon>
        <taxon>Trichlorobacter</taxon>
    </lineage>
</organism>
<name>A0ABN8HKI8_9BACT</name>
<proteinExistence type="predicted"/>
<dbReference type="SUPFAM" id="SSF159468">
    <property type="entry name" value="AtpF-like"/>
    <property type="match status" value="1"/>
</dbReference>
<dbReference type="InterPro" id="IPR036906">
    <property type="entry name" value="ATPase_V1_fsu_sf"/>
</dbReference>
<evidence type="ECO:0000313" key="2">
    <source>
        <dbReference type="Proteomes" id="UP001295463"/>
    </source>
</evidence>
<accession>A0ABN8HKI8</accession>
<protein>
    <recommendedName>
        <fullName evidence="3">ATPase</fullName>
    </recommendedName>
</protein>
<dbReference type="EMBL" id="OW150024">
    <property type="protein sequence ID" value="CAH2032127.1"/>
    <property type="molecule type" value="Genomic_DNA"/>
</dbReference>
<evidence type="ECO:0008006" key="3">
    <source>
        <dbReference type="Google" id="ProtNLM"/>
    </source>
</evidence>
<dbReference type="Proteomes" id="UP001295463">
    <property type="component" value="Chromosome"/>
</dbReference>
<reference evidence="1 2" key="1">
    <citation type="submission" date="2022-03" db="EMBL/GenBank/DDBJ databases">
        <authorList>
            <person name="Koch H."/>
        </authorList>
    </citation>
    <scope>NUCLEOTIDE SEQUENCE [LARGE SCALE GENOMIC DNA]</scope>
    <source>
        <strain evidence="1 2">G1</strain>
    </source>
</reference>
<dbReference type="Gene3D" id="3.40.50.10580">
    <property type="entry name" value="ATPase, V1 complex, subunit F"/>
    <property type="match status" value="1"/>
</dbReference>
<evidence type="ECO:0000313" key="1">
    <source>
        <dbReference type="EMBL" id="CAH2032127.1"/>
    </source>
</evidence>